<reference evidence="2" key="1">
    <citation type="submission" date="2017-04" db="EMBL/GenBank/DDBJ databases">
        <title>Function of individual gut microbiota members based on whole genome sequencing of pure cultures obtained from chicken caecum.</title>
        <authorList>
            <person name="Medvecky M."/>
            <person name="Cejkova D."/>
            <person name="Polansky O."/>
            <person name="Karasova D."/>
            <person name="Kubasova T."/>
            <person name="Cizek A."/>
            <person name="Rychlik I."/>
        </authorList>
    </citation>
    <scope>NUCLEOTIDE SEQUENCE [LARGE SCALE GENOMIC DNA]</scope>
    <source>
        <strain evidence="2">An70</strain>
    </source>
</reference>
<evidence type="ECO:0000313" key="1">
    <source>
        <dbReference type="EMBL" id="OUN43783.1"/>
    </source>
</evidence>
<keyword evidence="2" id="KW-1185">Reference proteome</keyword>
<protein>
    <submittedName>
        <fullName evidence="1">Uncharacterized protein</fullName>
    </submittedName>
</protein>
<dbReference type="AlphaFoldDB" id="A0A1Y3U4T3"/>
<evidence type="ECO:0000313" key="2">
    <source>
        <dbReference type="Proteomes" id="UP000196560"/>
    </source>
</evidence>
<sequence>MDLVIGYQNKEHVTAGQVGRIVAGMAGDGTYVLKTQNELAATMQTANQVRIDTGDLVMHGRVATVETPETLAIESGVTGQKRNDIVVARYTKDAPSSVESCQLAVVKGTPVSYGDPTDPELEDGSVLDGDSPVEVPLWRIPIDGLAPGTPEQLFESVLSIDELRDSVSQSVVRASISWPGLNLDVRKIGNLVVVTYGGESRELQPYSTTVVATGLPGAVVETYAPCSMWDVGNNNSIYASVSAGGDLTIQNRNDVVVNATRVVGEVVYVAS</sequence>
<proteinExistence type="predicted"/>
<comment type="caution">
    <text evidence="1">The sequence shown here is derived from an EMBL/GenBank/DDBJ whole genome shotgun (WGS) entry which is preliminary data.</text>
</comment>
<dbReference type="EMBL" id="NFHO01000003">
    <property type="protein sequence ID" value="OUN43783.1"/>
    <property type="molecule type" value="Genomic_DNA"/>
</dbReference>
<dbReference type="Proteomes" id="UP000196560">
    <property type="component" value="Unassembled WGS sequence"/>
</dbReference>
<organism evidence="1 2">
    <name type="scientific">Enorma massiliensis</name>
    <dbReference type="NCBI Taxonomy" id="1472761"/>
    <lineage>
        <taxon>Bacteria</taxon>
        <taxon>Bacillati</taxon>
        <taxon>Actinomycetota</taxon>
        <taxon>Coriobacteriia</taxon>
        <taxon>Coriobacteriales</taxon>
        <taxon>Coriobacteriaceae</taxon>
        <taxon>Enorma</taxon>
    </lineage>
</organism>
<name>A0A1Y3U4T3_9ACTN</name>
<accession>A0A1Y3U4T3</accession>
<dbReference type="RefSeq" id="WP_087186079.1">
    <property type="nucleotide sequence ID" value="NZ_NFHO01000003.1"/>
</dbReference>
<gene>
    <name evidence="1" type="ORF">B5G21_03595</name>
</gene>